<protein>
    <recommendedName>
        <fullName evidence="3">Four-helix bundle copper-binding protein</fullName>
    </recommendedName>
</protein>
<reference evidence="1 2" key="1">
    <citation type="submission" date="2016-10" db="EMBL/GenBank/DDBJ databases">
        <authorList>
            <person name="de Groot N.N."/>
        </authorList>
    </citation>
    <scope>NUCLEOTIDE SEQUENCE [LARGE SCALE GENOMIC DNA]</scope>
    <source>
        <strain evidence="1 2">DSM 23421</strain>
    </source>
</reference>
<sequence>MRNEKLIHALGNCINHCNYCADACLDEENVAMMKNCIRMDRVCAEVCSTLAQVLATSYDDVQGLVDYCRKICQTCADECSKHEHQHCKDCAEVCRTCAAACSEFSI</sequence>
<evidence type="ECO:0000313" key="1">
    <source>
        <dbReference type="EMBL" id="SDF09032.1"/>
    </source>
</evidence>
<proteinExistence type="predicted"/>
<accession>A0A1G7I8L6</accession>
<evidence type="ECO:0000313" key="2">
    <source>
        <dbReference type="Proteomes" id="UP000199109"/>
    </source>
</evidence>
<dbReference type="Gene3D" id="1.20.1270.360">
    <property type="match status" value="1"/>
</dbReference>
<dbReference type="OrthoDB" id="5396211at2"/>
<dbReference type="PANTHER" id="PTHR37310:SF1">
    <property type="entry name" value="CYTOPLASMIC PROTEIN"/>
    <property type="match status" value="1"/>
</dbReference>
<dbReference type="RefSeq" id="WP_091873625.1">
    <property type="nucleotide sequence ID" value="NZ_FNAO01000011.1"/>
</dbReference>
<keyword evidence="2" id="KW-1185">Reference proteome</keyword>
<dbReference type="EMBL" id="FNAO01000011">
    <property type="protein sequence ID" value="SDF09032.1"/>
    <property type="molecule type" value="Genomic_DNA"/>
</dbReference>
<name>A0A1G7I8L6_9FLAO</name>
<gene>
    <name evidence="1" type="ORF">SAMN05421636_11154</name>
</gene>
<dbReference type="PANTHER" id="PTHR37310">
    <property type="entry name" value="CYTOPLASMIC PROTEIN-RELATED"/>
    <property type="match status" value="1"/>
</dbReference>
<dbReference type="InterPro" id="IPR005560">
    <property type="entry name" value="Csp_YhjQ"/>
</dbReference>
<dbReference type="CDD" id="cd08026">
    <property type="entry name" value="DUF326"/>
    <property type="match status" value="1"/>
</dbReference>
<dbReference type="InterPro" id="IPR044543">
    <property type="entry name" value="YHJQ-like"/>
</dbReference>
<organism evidence="1 2">
    <name type="scientific">Pricia antarctica</name>
    <dbReference type="NCBI Taxonomy" id="641691"/>
    <lineage>
        <taxon>Bacteria</taxon>
        <taxon>Pseudomonadati</taxon>
        <taxon>Bacteroidota</taxon>
        <taxon>Flavobacteriia</taxon>
        <taxon>Flavobacteriales</taxon>
        <taxon>Flavobacteriaceae</taxon>
        <taxon>Pricia</taxon>
    </lineage>
</organism>
<evidence type="ECO:0008006" key="3">
    <source>
        <dbReference type="Google" id="ProtNLM"/>
    </source>
</evidence>
<dbReference type="Proteomes" id="UP000199109">
    <property type="component" value="Unassembled WGS sequence"/>
</dbReference>
<dbReference type="Pfam" id="PF03860">
    <property type="entry name" value="Csp"/>
    <property type="match status" value="1"/>
</dbReference>
<dbReference type="AlphaFoldDB" id="A0A1G7I8L6"/>